<evidence type="ECO:0000259" key="1">
    <source>
        <dbReference type="Pfam" id="PF12850"/>
    </source>
</evidence>
<reference evidence="4" key="1">
    <citation type="submission" date="2016-10" db="EMBL/GenBank/DDBJ databases">
        <authorList>
            <person name="Varghese N."/>
            <person name="Submissions S."/>
        </authorList>
    </citation>
    <scope>NUCLEOTIDE SEQUENCE [LARGE SCALE GENOMIC DNA]</scope>
    <source>
        <strain evidence="4">CGMCC 1.12397</strain>
    </source>
</reference>
<feature type="domain" description="Calcineurin-like phosphoesterase" evidence="1">
    <location>
        <begin position="19"/>
        <end position="150"/>
    </location>
</feature>
<evidence type="ECO:0000313" key="5">
    <source>
        <dbReference type="Proteomes" id="UP000255421"/>
    </source>
</evidence>
<organism evidence="3 4">
    <name type="scientific">Halopelagius longus</name>
    <dbReference type="NCBI Taxonomy" id="1236180"/>
    <lineage>
        <taxon>Archaea</taxon>
        <taxon>Methanobacteriati</taxon>
        <taxon>Methanobacteriota</taxon>
        <taxon>Stenosarchaea group</taxon>
        <taxon>Halobacteria</taxon>
        <taxon>Halobacteriales</taxon>
        <taxon>Haloferacaceae</taxon>
    </lineage>
</organism>
<evidence type="ECO:0000313" key="4">
    <source>
        <dbReference type="Proteomes" id="UP000199289"/>
    </source>
</evidence>
<dbReference type="CDD" id="cd07391">
    <property type="entry name" value="MPP_PF1019"/>
    <property type="match status" value="1"/>
</dbReference>
<name>A0A1H1D603_9EURY</name>
<dbReference type="EMBL" id="QQST01000001">
    <property type="protein sequence ID" value="RDI73018.1"/>
    <property type="molecule type" value="Genomic_DNA"/>
</dbReference>
<proteinExistence type="predicted"/>
<dbReference type="InterPro" id="IPR024654">
    <property type="entry name" value="Calcineurin-like_PHP_lpxH"/>
</dbReference>
<reference evidence="2 5" key="3">
    <citation type="submission" date="2018-07" db="EMBL/GenBank/DDBJ databases">
        <title>Genome sequence of extremly halophilic archaeon Halopelagius longus strain BC12-B1.</title>
        <authorList>
            <person name="Zhang X."/>
        </authorList>
    </citation>
    <scope>NUCLEOTIDE SEQUENCE [LARGE SCALE GENOMIC DNA]</scope>
    <source>
        <strain evidence="2 5">BC12-B1</strain>
    </source>
</reference>
<dbReference type="Proteomes" id="UP000199289">
    <property type="component" value="Unassembled WGS sequence"/>
</dbReference>
<dbReference type="OrthoDB" id="18264at2157"/>
<dbReference type="InterPro" id="IPR029052">
    <property type="entry name" value="Metallo-depent_PP-like"/>
</dbReference>
<sequence>MFEVVYRDRAAYLPGADALVVADVHVGRDEASSVEFPLGERRDLRERLADHLAARSPETVVFAGDILHEFGSATARAREGVADLTAACREAGARPVFVRGNHDAALDYVFDGTVHDEYVLGEATDAPVVVCHGHAVPDREGSLYVVGHDHPAITIEGTRRPCFLYGEGAFRDADVLMLPAFNRLAAGVVVNRLRTRDVQSPLVTDIDAFRPILYDESADEALTFPPLGEFRRML</sequence>
<dbReference type="InterPro" id="IPR024173">
    <property type="entry name" value="Pesterase_MJ0037-like"/>
</dbReference>
<evidence type="ECO:0000313" key="2">
    <source>
        <dbReference type="EMBL" id="RDI73018.1"/>
    </source>
</evidence>
<dbReference type="Gene3D" id="3.60.21.10">
    <property type="match status" value="1"/>
</dbReference>
<dbReference type="PANTHER" id="PTHR39323:SF1">
    <property type="entry name" value="BLR1149 PROTEIN"/>
    <property type="match status" value="1"/>
</dbReference>
<gene>
    <name evidence="2" type="ORF">DWB78_05125</name>
    <name evidence="3" type="ORF">SAMN05216278_2220</name>
</gene>
<dbReference type="AlphaFoldDB" id="A0A1H1D603"/>
<keyword evidence="5" id="KW-1185">Reference proteome</keyword>
<dbReference type="Proteomes" id="UP000255421">
    <property type="component" value="Unassembled WGS sequence"/>
</dbReference>
<protein>
    <submittedName>
        <fullName evidence="2">Metallophosphoesterase</fullName>
    </submittedName>
    <submittedName>
        <fullName evidence="3">Putative phosphoesterase</fullName>
    </submittedName>
</protein>
<dbReference type="RefSeq" id="WP_092538573.1">
    <property type="nucleotide sequence ID" value="NZ_FNKQ01000003.1"/>
</dbReference>
<accession>A0A1H1D603</accession>
<dbReference type="PIRSF" id="PIRSF000887">
    <property type="entry name" value="Pesterase_MJ0037"/>
    <property type="match status" value="1"/>
</dbReference>
<dbReference type="PANTHER" id="PTHR39323">
    <property type="entry name" value="BLR1149 PROTEIN"/>
    <property type="match status" value="1"/>
</dbReference>
<dbReference type="SUPFAM" id="SSF56300">
    <property type="entry name" value="Metallo-dependent phosphatases"/>
    <property type="match status" value="1"/>
</dbReference>
<evidence type="ECO:0000313" key="3">
    <source>
        <dbReference type="EMBL" id="SDQ71266.1"/>
    </source>
</evidence>
<reference evidence="3" key="2">
    <citation type="submission" date="2016-10" db="EMBL/GenBank/DDBJ databases">
        <authorList>
            <person name="de Groot N.N."/>
        </authorList>
    </citation>
    <scope>NUCLEOTIDE SEQUENCE [LARGE SCALE GENOMIC DNA]</scope>
    <source>
        <strain evidence="3">CGMCC 1.12397</strain>
    </source>
</reference>
<dbReference type="EMBL" id="FNKQ01000003">
    <property type="protein sequence ID" value="SDQ71266.1"/>
    <property type="molecule type" value="Genomic_DNA"/>
</dbReference>
<dbReference type="Pfam" id="PF12850">
    <property type="entry name" value="Metallophos_2"/>
    <property type="match status" value="1"/>
</dbReference>